<name>A0A918ALZ7_9PSEU</name>
<comment type="caution">
    <text evidence="2">The sequence shown here is derived from an EMBL/GenBank/DDBJ whole genome shotgun (WGS) entry which is preliminary data.</text>
</comment>
<organism evidence="2 3">
    <name type="scientific">Saccharothrix coeruleofusca</name>
    <dbReference type="NCBI Taxonomy" id="33919"/>
    <lineage>
        <taxon>Bacteria</taxon>
        <taxon>Bacillati</taxon>
        <taxon>Actinomycetota</taxon>
        <taxon>Actinomycetes</taxon>
        <taxon>Pseudonocardiales</taxon>
        <taxon>Pseudonocardiaceae</taxon>
        <taxon>Saccharothrix</taxon>
    </lineage>
</organism>
<keyword evidence="1" id="KW-0812">Transmembrane</keyword>
<dbReference type="RefSeq" id="WP_189224043.1">
    <property type="nucleotide sequence ID" value="NZ_BMRG01000005.1"/>
</dbReference>
<evidence type="ECO:0008006" key="4">
    <source>
        <dbReference type="Google" id="ProtNLM"/>
    </source>
</evidence>
<keyword evidence="3" id="KW-1185">Reference proteome</keyword>
<dbReference type="Proteomes" id="UP000639606">
    <property type="component" value="Unassembled WGS sequence"/>
</dbReference>
<keyword evidence="1" id="KW-1133">Transmembrane helix</keyword>
<gene>
    <name evidence="2" type="ORF">GCM10010185_31830</name>
</gene>
<dbReference type="EMBL" id="BMRG01000005">
    <property type="protein sequence ID" value="GGP57123.1"/>
    <property type="molecule type" value="Genomic_DNA"/>
</dbReference>
<feature type="transmembrane region" description="Helical" evidence="1">
    <location>
        <begin position="12"/>
        <end position="30"/>
    </location>
</feature>
<feature type="transmembrane region" description="Helical" evidence="1">
    <location>
        <begin position="36"/>
        <end position="57"/>
    </location>
</feature>
<protein>
    <recommendedName>
        <fullName evidence="4">DUF3093 family protein</fullName>
    </recommendedName>
</protein>
<evidence type="ECO:0000256" key="1">
    <source>
        <dbReference type="SAM" id="Phobius"/>
    </source>
</evidence>
<reference evidence="2" key="2">
    <citation type="submission" date="2020-09" db="EMBL/GenBank/DDBJ databases">
        <authorList>
            <person name="Sun Q."/>
            <person name="Ohkuma M."/>
        </authorList>
    </citation>
    <scope>NUCLEOTIDE SEQUENCE</scope>
    <source>
        <strain evidence="2">JCM 3313</strain>
    </source>
</reference>
<proteinExistence type="predicted"/>
<reference evidence="2" key="1">
    <citation type="journal article" date="2014" name="Int. J. Syst. Evol. Microbiol.">
        <title>Complete genome sequence of Corynebacterium casei LMG S-19264T (=DSM 44701T), isolated from a smear-ripened cheese.</title>
        <authorList>
            <consortium name="US DOE Joint Genome Institute (JGI-PGF)"/>
            <person name="Walter F."/>
            <person name="Albersmeier A."/>
            <person name="Kalinowski J."/>
            <person name="Ruckert C."/>
        </authorList>
    </citation>
    <scope>NUCLEOTIDE SEQUENCE</scope>
    <source>
        <strain evidence="2">JCM 3313</strain>
    </source>
</reference>
<evidence type="ECO:0000313" key="2">
    <source>
        <dbReference type="EMBL" id="GGP57123.1"/>
    </source>
</evidence>
<dbReference type="AlphaFoldDB" id="A0A918ALZ7"/>
<evidence type="ECO:0000313" key="3">
    <source>
        <dbReference type="Proteomes" id="UP000639606"/>
    </source>
</evidence>
<sequence>MEQPTLYSEPGASWWPLLWGPAFGLAGFLLEALTGAAHAGLWAAVAAGLFLPTLLWVQARRRLYEVRLTPVALHQGREELQLRDIAEVEGVEPRAGARVLGGGWTLPRGRAEVPIKLVDGMVVVGWARDPEALGTALGELLRRRPRA</sequence>
<accession>A0A918ALZ7</accession>
<keyword evidence="1" id="KW-0472">Membrane</keyword>